<evidence type="ECO:0000256" key="5">
    <source>
        <dbReference type="ARBA" id="ARBA00023284"/>
    </source>
</evidence>
<dbReference type="InterPro" id="IPR016153">
    <property type="entry name" value="Heat_shock_Hsp33_N"/>
</dbReference>
<comment type="similarity">
    <text evidence="6">Belongs to the HSP33 family.</text>
</comment>
<organism evidence="7 8">
    <name type="scientific">Anoxybacter fermentans</name>
    <dbReference type="NCBI Taxonomy" id="1323375"/>
    <lineage>
        <taxon>Bacteria</taxon>
        <taxon>Bacillati</taxon>
        <taxon>Bacillota</taxon>
        <taxon>Clostridia</taxon>
        <taxon>Halanaerobiales</taxon>
        <taxon>Anoxybacter</taxon>
    </lineage>
</organism>
<dbReference type="GO" id="GO:0051082">
    <property type="term" value="F:unfolded protein binding"/>
    <property type="evidence" value="ECO:0007669"/>
    <property type="project" value="UniProtKB-UniRule"/>
</dbReference>
<sequence>MENIILRASGEKGQVRVFVGVTTELVEEARRRHNTSPLATAALGRVLTAGALMGAMLKEGQEVSLQFIGDGPLGAIFVIADSKGNVRGYVRHPEVELDLNDKGKLDVAKGLGKGMLYVLKDLGLKEPYKGSVPFVSGEIGEDLTYYFTKSEQTPSAVGLGVLINPDLTVKAAGGFILQLLPHAEEEVIQKLENNLKKFSNGVTPLIDAGKGPEELLALLLEGIEYKITERRNVRFKCKCNRERLERVVINLGEDEARDILEKENKLELTCHFCNEKYVFGEEDVDKLFAENKD</sequence>
<evidence type="ECO:0000256" key="1">
    <source>
        <dbReference type="ARBA" id="ARBA00022490"/>
    </source>
</evidence>
<reference evidence="7 8" key="1">
    <citation type="submission" date="2016-07" db="EMBL/GenBank/DDBJ databases">
        <title>Genome and transcriptome analysis of iron-reducing fermentative bacteria Anoxybacter fermentans.</title>
        <authorList>
            <person name="Zeng X."/>
            <person name="Shao Z."/>
        </authorList>
    </citation>
    <scope>NUCLEOTIDE SEQUENCE [LARGE SCALE GENOMIC DNA]</scope>
    <source>
        <strain evidence="7 8">DY22613</strain>
    </source>
</reference>
<keyword evidence="2 6" id="KW-0862">Zinc</keyword>
<dbReference type="Proteomes" id="UP000267250">
    <property type="component" value="Chromosome"/>
</dbReference>
<dbReference type="GO" id="GO:0005737">
    <property type="term" value="C:cytoplasm"/>
    <property type="evidence" value="ECO:0007669"/>
    <property type="project" value="UniProtKB-SubCell"/>
</dbReference>
<dbReference type="Pfam" id="PF01430">
    <property type="entry name" value="HSP33"/>
    <property type="match status" value="1"/>
</dbReference>
<keyword evidence="3 6" id="KW-1015">Disulfide bond</keyword>
<dbReference type="Gene3D" id="3.90.1280.10">
    <property type="entry name" value="HSP33 redox switch-like"/>
    <property type="match status" value="1"/>
</dbReference>
<dbReference type="CDD" id="cd00498">
    <property type="entry name" value="Hsp33"/>
    <property type="match status" value="1"/>
</dbReference>
<dbReference type="SUPFAM" id="SSF118352">
    <property type="entry name" value="HSP33 redox switch-like"/>
    <property type="match status" value="1"/>
</dbReference>
<comment type="function">
    <text evidence="6">Redox regulated molecular chaperone. Protects both thermally unfolding and oxidatively damaged proteins from irreversible aggregation. Plays an important role in the bacterial defense system toward oxidative stress.</text>
</comment>
<protein>
    <recommendedName>
        <fullName evidence="6">33 kDa chaperonin</fullName>
    </recommendedName>
    <alternativeName>
        <fullName evidence="6">Heat shock protein 33 homolog</fullName>
        <shortName evidence="6">HSP33</shortName>
    </alternativeName>
</protein>
<dbReference type="Gene3D" id="3.55.30.10">
    <property type="entry name" value="Hsp33 domain"/>
    <property type="match status" value="1"/>
</dbReference>
<feature type="disulfide bond" description="Redox-active" evidence="6">
    <location>
        <begin position="270"/>
        <end position="273"/>
    </location>
</feature>
<evidence type="ECO:0000256" key="2">
    <source>
        <dbReference type="ARBA" id="ARBA00022833"/>
    </source>
</evidence>
<evidence type="ECO:0000313" key="8">
    <source>
        <dbReference type="Proteomes" id="UP000267250"/>
    </source>
</evidence>
<feature type="disulfide bond" description="Redox-active" evidence="6">
    <location>
        <begin position="237"/>
        <end position="239"/>
    </location>
</feature>
<dbReference type="InterPro" id="IPR016154">
    <property type="entry name" value="Heat_shock_Hsp33_C"/>
</dbReference>
<keyword evidence="1 6" id="KW-0963">Cytoplasm</keyword>
<dbReference type="KEGG" id="aft:BBF96_07645"/>
<proteinExistence type="inferred from homology"/>
<comment type="PTM">
    <text evidence="6">Under oxidizing conditions two disulfide bonds are formed involving the reactive cysteines. Under reducing conditions zinc is bound to the reactive cysteines and the protein is inactive.</text>
</comment>
<dbReference type="PANTHER" id="PTHR30111">
    <property type="entry name" value="33 KDA CHAPERONIN"/>
    <property type="match status" value="1"/>
</dbReference>
<keyword evidence="8" id="KW-1185">Reference proteome</keyword>
<dbReference type="NCBIfam" id="NF001033">
    <property type="entry name" value="PRK00114.1"/>
    <property type="match status" value="1"/>
</dbReference>
<dbReference type="RefSeq" id="WP_127016596.1">
    <property type="nucleotide sequence ID" value="NZ_CP016379.1"/>
</dbReference>
<keyword evidence="4 6" id="KW-0143">Chaperone</keyword>
<name>A0A3S9SY84_9FIRM</name>
<comment type="subcellular location">
    <subcellularLocation>
        <location evidence="6">Cytoplasm</location>
    </subcellularLocation>
</comment>
<dbReference type="AlphaFoldDB" id="A0A3S9SY84"/>
<dbReference type="GO" id="GO:0044183">
    <property type="term" value="F:protein folding chaperone"/>
    <property type="evidence" value="ECO:0007669"/>
    <property type="project" value="TreeGrafter"/>
</dbReference>
<keyword evidence="5 6" id="KW-0676">Redox-active center</keyword>
<evidence type="ECO:0000313" key="7">
    <source>
        <dbReference type="EMBL" id="AZR73269.1"/>
    </source>
</evidence>
<dbReference type="GO" id="GO:0042026">
    <property type="term" value="P:protein refolding"/>
    <property type="evidence" value="ECO:0007669"/>
    <property type="project" value="TreeGrafter"/>
</dbReference>
<dbReference type="InterPro" id="IPR000397">
    <property type="entry name" value="Heat_shock_Hsp33"/>
</dbReference>
<dbReference type="PANTHER" id="PTHR30111:SF1">
    <property type="entry name" value="33 KDA CHAPERONIN"/>
    <property type="match status" value="1"/>
</dbReference>
<evidence type="ECO:0000256" key="4">
    <source>
        <dbReference type="ARBA" id="ARBA00023186"/>
    </source>
</evidence>
<dbReference type="PIRSF" id="PIRSF005261">
    <property type="entry name" value="Heat_shock_Hsp33"/>
    <property type="match status" value="1"/>
</dbReference>
<dbReference type="OrthoDB" id="9776534at2"/>
<evidence type="ECO:0000256" key="6">
    <source>
        <dbReference type="HAMAP-Rule" id="MF_00117"/>
    </source>
</evidence>
<gene>
    <name evidence="6" type="primary">hslO</name>
    <name evidence="7" type="ORF">BBF96_07645</name>
</gene>
<evidence type="ECO:0000256" key="3">
    <source>
        <dbReference type="ARBA" id="ARBA00023157"/>
    </source>
</evidence>
<dbReference type="EMBL" id="CP016379">
    <property type="protein sequence ID" value="AZR73269.1"/>
    <property type="molecule type" value="Genomic_DNA"/>
</dbReference>
<dbReference type="SUPFAM" id="SSF64397">
    <property type="entry name" value="Hsp33 domain"/>
    <property type="match status" value="1"/>
</dbReference>
<dbReference type="HAMAP" id="MF_00117">
    <property type="entry name" value="HslO"/>
    <property type="match status" value="1"/>
</dbReference>
<accession>A0A3S9SY84</accession>